<gene>
    <name evidence="1" type="ORF">COCSUDRAFT_54555</name>
</gene>
<evidence type="ECO:0000313" key="2">
    <source>
        <dbReference type="Proteomes" id="UP000007264"/>
    </source>
</evidence>
<dbReference type="eggNOG" id="ENOG502S3ZB">
    <property type="taxonomic scope" value="Eukaryota"/>
</dbReference>
<dbReference type="AlphaFoldDB" id="I0YMI7"/>
<dbReference type="PANTHER" id="PTHR35763">
    <property type="entry name" value="COMPLEX 1 LYR-LIKE PROTEIN"/>
    <property type="match status" value="1"/>
</dbReference>
<dbReference type="PANTHER" id="PTHR35763:SF1">
    <property type="entry name" value="OS11G0133900 PROTEIN"/>
    <property type="match status" value="1"/>
</dbReference>
<dbReference type="KEGG" id="csl:COCSUDRAFT_54555"/>
<dbReference type="EMBL" id="AGSI01000018">
    <property type="protein sequence ID" value="EIE19606.1"/>
    <property type="molecule type" value="Genomic_DNA"/>
</dbReference>
<accession>I0YMI7</accession>
<organism evidence="1 2">
    <name type="scientific">Coccomyxa subellipsoidea (strain C-169)</name>
    <name type="common">Green microalga</name>
    <dbReference type="NCBI Taxonomy" id="574566"/>
    <lineage>
        <taxon>Eukaryota</taxon>
        <taxon>Viridiplantae</taxon>
        <taxon>Chlorophyta</taxon>
        <taxon>core chlorophytes</taxon>
        <taxon>Trebouxiophyceae</taxon>
        <taxon>Trebouxiophyceae incertae sedis</taxon>
        <taxon>Coccomyxaceae</taxon>
        <taxon>Coccomyxa</taxon>
        <taxon>Coccomyxa subellipsoidea</taxon>
    </lineage>
</organism>
<dbReference type="Pfam" id="PF13233">
    <property type="entry name" value="Complex1_LYR_2"/>
    <property type="match status" value="1"/>
</dbReference>
<keyword evidence="2" id="KW-1185">Reference proteome</keyword>
<sequence>MAEVRQVYRILLRTVRDRISSRNQNSIWHDYIVEEFHRNATEKNPAKVQELLRLAKDYAQLVQGVNYEKELLLSYNIGIDPEERQRSMIERTANLVGLQLPIVPTDAESRGLT</sequence>
<protein>
    <recommendedName>
        <fullName evidence="3">Complex 1 LYR protein</fullName>
    </recommendedName>
</protein>
<dbReference type="RefSeq" id="XP_005644150.1">
    <property type="nucleotide sequence ID" value="XM_005644093.1"/>
</dbReference>
<comment type="caution">
    <text evidence="1">The sequence shown here is derived from an EMBL/GenBank/DDBJ whole genome shotgun (WGS) entry which is preliminary data.</text>
</comment>
<dbReference type="OrthoDB" id="549775at2759"/>
<reference evidence="1 2" key="1">
    <citation type="journal article" date="2012" name="Genome Biol.">
        <title>The genome of the polar eukaryotic microalga coccomyxa subellipsoidea reveals traits of cold adaptation.</title>
        <authorList>
            <person name="Blanc G."/>
            <person name="Agarkova I."/>
            <person name="Grimwood J."/>
            <person name="Kuo A."/>
            <person name="Brueggeman A."/>
            <person name="Dunigan D."/>
            <person name="Gurnon J."/>
            <person name="Ladunga I."/>
            <person name="Lindquist E."/>
            <person name="Lucas S."/>
            <person name="Pangilinan J."/>
            <person name="Proschold T."/>
            <person name="Salamov A."/>
            <person name="Schmutz J."/>
            <person name="Weeks D."/>
            <person name="Yamada T."/>
            <person name="Claverie J.M."/>
            <person name="Grigoriev I."/>
            <person name="Van Etten J."/>
            <person name="Lomsadze A."/>
            <person name="Borodovsky M."/>
        </authorList>
    </citation>
    <scope>NUCLEOTIDE SEQUENCE [LARGE SCALE GENOMIC DNA]</scope>
    <source>
        <strain evidence="1 2">C-169</strain>
    </source>
</reference>
<evidence type="ECO:0008006" key="3">
    <source>
        <dbReference type="Google" id="ProtNLM"/>
    </source>
</evidence>
<dbReference type="Proteomes" id="UP000007264">
    <property type="component" value="Unassembled WGS sequence"/>
</dbReference>
<proteinExistence type="predicted"/>
<dbReference type="GeneID" id="17037578"/>
<name>I0YMI7_COCSC</name>
<dbReference type="CDD" id="cd20251">
    <property type="entry name" value="Complex1_LYR_SF"/>
    <property type="match status" value="1"/>
</dbReference>
<evidence type="ECO:0000313" key="1">
    <source>
        <dbReference type="EMBL" id="EIE19606.1"/>
    </source>
</evidence>